<dbReference type="Pfam" id="PF04580">
    <property type="entry name" value="Pox_D3"/>
    <property type="match status" value="1"/>
</dbReference>
<evidence type="ECO:0000256" key="3">
    <source>
        <dbReference type="ARBA" id="ARBA00024939"/>
    </source>
</evidence>
<gene>
    <name evidence="4" type="ORF">Murmansk-104</name>
</gene>
<protein>
    <submittedName>
        <fullName evidence="4">Virion core protein</fullName>
    </submittedName>
</protein>
<evidence type="ECO:0000313" key="5">
    <source>
        <dbReference type="Proteomes" id="UP000217350"/>
    </source>
</evidence>
<accession>A0A223FMU2</accession>
<organism evidence="4">
    <name type="scientific">Murmansk poxvirus</name>
    <dbReference type="NCBI Taxonomy" id="2025359"/>
    <lineage>
        <taxon>Viruses</taxon>
        <taxon>Varidnaviria</taxon>
        <taxon>Bamfordvirae</taxon>
        <taxon>Nucleocytoviricota</taxon>
        <taxon>Pokkesviricetes</taxon>
        <taxon>Chitovirales</taxon>
        <taxon>Poxviridae</taxon>
        <taxon>Chordopoxvirinae</taxon>
        <taxon>Centapoxvirus</taxon>
        <taxon>Centapoxvirus microtuspox</taxon>
        <taxon>Murmansk microtuspox virus</taxon>
    </lineage>
</organism>
<comment type="function">
    <text evidence="3">Late protein which is part of a large complex required for early virion morphogenesis. This complex participates in the formation of virosomes and the incorporation of virosomal contents into nascent immature virions.</text>
</comment>
<keyword evidence="2" id="KW-0946">Virion</keyword>
<evidence type="ECO:0000313" key="4">
    <source>
        <dbReference type="EMBL" id="AST09299.1"/>
    </source>
</evidence>
<dbReference type="InterPro" id="IPR007660">
    <property type="entry name" value="Poxvirus_D3"/>
</dbReference>
<dbReference type="EMBL" id="MF001304">
    <property type="protein sequence ID" value="AST09299.1"/>
    <property type="molecule type" value="Genomic_DNA"/>
</dbReference>
<dbReference type="Proteomes" id="UP000217350">
    <property type="component" value="Segment"/>
</dbReference>
<reference evidence="4" key="1">
    <citation type="journal article" date="2017" name="Virus Genes">
        <title>Two novel poxviruses with unusual genome rearrangements: NY_014 and Murmansk.</title>
        <authorList>
            <person name="Smithson C."/>
            <person name="Meyer H."/>
            <person name="Gigante C.M."/>
            <person name="Gao J."/>
            <person name="Zhao H."/>
            <person name="Batra D."/>
            <person name="Damon I."/>
            <person name="Upton C."/>
            <person name="Li Y."/>
        </authorList>
    </citation>
    <scope>NUCLEOTIDE SEQUENCE [LARGE SCALE GENOMIC DNA]</scope>
    <source>
        <strain evidence="4">LEIV-11411</strain>
    </source>
</reference>
<keyword evidence="5" id="KW-1185">Reference proteome</keyword>
<comment type="subcellular location">
    <subcellularLocation>
        <location evidence="1">Virion</location>
    </subcellularLocation>
</comment>
<proteinExistence type="predicted"/>
<dbReference type="OrthoDB" id="8250at10239"/>
<dbReference type="GO" id="GO:0044423">
    <property type="term" value="C:virion component"/>
    <property type="evidence" value="ECO:0007669"/>
    <property type="project" value="UniProtKB-KW"/>
</dbReference>
<evidence type="ECO:0000256" key="2">
    <source>
        <dbReference type="ARBA" id="ARBA00022844"/>
    </source>
</evidence>
<name>A0A223FMU2_9POXV</name>
<evidence type="ECO:0000256" key="1">
    <source>
        <dbReference type="ARBA" id="ARBA00004328"/>
    </source>
</evidence>
<sequence>MDIFIVKDNSYPKTDNNDNEIFILLGNHMDFVEAKLSKLKSYVYFAEYIVTPDKYGSLCVDLNRSSHKHGNRYIDVEEFIESGYIISWCSPLTDRITTIPSDKFIIYDIYTFDTYKSKRLVFVQVPESIGEDIYLTNPFLSSNYRNLVARQTTNDMIFEHDSFLKHLLEHLIRSHYSVSKLITVVKFKDVYELNLTRLSYNRNRFRAFTFAWFNGIPENEKVLETYNEVLQLI</sequence>